<proteinExistence type="predicted"/>
<feature type="non-terminal residue" evidence="1">
    <location>
        <position position="1"/>
    </location>
</feature>
<dbReference type="EMBL" id="OB706622">
    <property type="protein sequence ID" value="CAD7238686.1"/>
    <property type="molecule type" value="Genomic_DNA"/>
</dbReference>
<evidence type="ECO:0000313" key="1">
    <source>
        <dbReference type="EMBL" id="CAD7238686.1"/>
    </source>
</evidence>
<dbReference type="GO" id="GO:0051959">
    <property type="term" value="F:dynein light intermediate chain binding"/>
    <property type="evidence" value="ECO:0007669"/>
    <property type="project" value="InterPro"/>
</dbReference>
<dbReference type="Gene3D" id="3.40.50.300">
    <property type="entry name" value="P-loop containing nucleotide triphosphate hydrolases"/>
    <property type="match status" value="1"/>
</dbReference>
<dbReference type="Gene3D" id="1.20.920.30">
    <property type="match status" value="1"/>
</dbReference>
<gene>
    <name evidence="1" type="ORF">CTOB1V02_LOCUS16501</name>
</gene>
<dbReference type="InterPro" id="IPR026983">
    <property type="entry name" value="DHC"/>
</dbReference>
<dbReference type="InterPro" id="IPR027417">
    <property type="entry name" value="P-loop_NTPase"/>
</dbReference>
<reference evidence="1" key="1">
    <citation type="submission" date="2020-11" db="EMBL/GenBank/DDBJ databases">
        <authorList>
            <person name="Tran Van P."/>
        </authorList>
    </citation>
    <scope>NUCLEOTIDE SEQUENCE</scope>
</reference>
<dbReference type="AlphaFoldDB" id="A0A7R8X2L9"/>
<protein>
    <submittedName>
        <fullName evidence="1">Uncharacterized protein</fullName>
    </submittedName>
</protein>
<dbReference type="OrthoDB" id="424310at2759"/>
<dbReference type="PANTHER" id="PTHR22878">
    <property type="entry name" value="DYNEIN HEAVY CHAIN 6, AXONEMAL-LIKE-RELATED"/>
    <property type="match status" value="1"/>
</dbReference>
<dbReference type="GO" id="GO:0007018">
    <property type="term" value="P:microtubule-based movement"/>
    <property type="evidence" value="ECO:0007669"/>
    <property type="project" value="InterPro"/>
</dbReference>
<sequence length="99" mass="11441">MAAATPPAPGVRPLCPRLLRHFTPLALNPFPEDAMRGMFARILLWHLDTKGFSKDFDPCIDQIVNATMELYNLVRTNLKPIPRKFHLHFCIRDITRIMQ</sequence>
<name>A0A7R8X2L9_9CRUS</name>
<dbReference type="GO" id="GO:0030286">
    <property type="term" value="C:dynein complex"/>
    <property type="evidence" value="ECO:0007669"/>
    <property type="project" value="InterPro"/>
</dbReference>
<organism evidence="1">
    <name type="scientific">Cyprideis torosa</name>
    <dbReference type="NCBI Taxonomy" id="163714"/>
    <lineage>
        <taxon>Eukaryota</taxon>
        <taxon>Metazoa</taxon>
        <taxon>Ecdysozoa</taxon>
        <taxon>Arthropoda</taxon>
        <taxon>Crustacea</taxon>
        <taxon>Oligostraca</taxon>
        <taxon>Ostracoda</taxon>
        <taxon>Podocopa</taxon>
        <taxon>Podocopida</taxon>
        <taxon>Cytherocopina</taxon>
        <taxon>Cytheroidea</taxon>
        <taxon>Cytherideidae</taxon>
        <taxon>Cyprideis</taxon>
    </lineage>
</organism>
<accession>A0A7R8X2L9</accession>
<dbReference type="GO" id="GO:0045505">
    <property type="term" value="F:dynein intermediate chain binding"/>
    <property type="evidence" value="ECO:0007669"/>
    <property type="project" value="InterPro"/>
</dbReference>
<dbReference type="PANTHER" id="PTHR22878:SF68">
    <property type="entry name" value="DYNEIN HEAVY CHAIN 6, AXONEMAL-LIKE"/>
    <property type="match status" value="1"/>
</dbReference>